<reference evidence="9 10" key="1">
    <citation type="journal article" date="2024" name="Nat. Commun.">
        <title>Phylogenomics reveals the evolutionary origins of lichenization in chlorophyte algae.</title>
        <authorList>
            <person name="Puginier C."/>
            <person name="Libourel C."/>
            <person name="Otte J."/>
            <person name="Skaloud P."/>
            <person name="Haon M."/>
            <person name="Grisel S."/>
            <person name="Petersen M."/>
            <person name="Berrin J.G."/>
            <person name="Delaux P.M."/>
            <person name="Dal Grande F."/>
            <person name="Keller J."/>
        </authorList>
    </citation>
    <scope>NUCLEOTIDE SEQUENCE [LARGE SCALE GENOMIC DNA]</scope>
    <source>
        <strain evidence="9 10">SAG 245.80</strain>
    </source>
</reference>
<dbReference type="PROSITE" id="PS50006">
    <property type="entry name" value="FHA_DOMAIN"/>
    <property type="match status" value="1"/>
</dbReference>
<dbReference type="SUPFAM" id="SSF52821">
    <property type="entry name" value="Rhodanese/Cell cycle control phosphatase"/>
    <property type="match status" value="1"/>
</dbReference>
<dbReference type="AlphaFoldDB" id="A0AAW1SDL8"/>
<feature type="domain" description="Tyrosine-protein phosphatase" evidence="6">
    <location>
        <begin position="134"/>
        <end position="277"/>
    </location>
</feature>
<dbReference type="PANTHER" id="PTHR10159">
    <property type="entry name" value="DUAL SPECIFICITY PROTEIN PHOSPHATASE"/>
    <property type="match status" value="1"/>
</dbReference>
<protein>
    <recommendedName>
        <fullName evidence="2">protein-tyrosine-phosphatase</fullName>
        <ecNumber evidence="2">3.1.3.48</ecNumber>
    </recommendedName>
</protein>
<dbReference type="SMART" id="SM00195">
    <property type="entry name" value="DSPc"/>
    <property type="match status" value="1"/>
</dbReference>
<feature type="domain" description="FHA" evidence="5">
    <location>
        <begin position="346"/>
        <end position="396"/>
    </location>
</feature>
<name>A0AAW1SDL8_9CHLO</name>
<evidence type="ECO:0000256" key="1">
    <source>
        <dbReference type="ARBA" id="ARBA00008601"/>
    </source>
</evidence>
<evidence type="ECO:0000256" key="2">
    <source>
        <dbReference type="ARBA" id="ARBA00013064"/>
    </source>
</evidence>
<evidence type="ECO:0000313" key="10">
    <source>
        <dbReference type="Proteomes" id="UP001445335"/>
    </source>
</evidence>
<dbReference type="InterPro" id="IPR000387">
    <property type="entry name" value="Tyr_Pase_dom"/>
</dbReference>
<dbReference type="SMART" id="SM00240">
    <property type="entry name" value="FHA"/>
    <property type="match status" value="1"/>
</dbReference>
<evidence type="ECO:0000313" key="9">
    <source>
        <dbReference type="EMBL" id="KAK9844062.1"/>
    </source>
</evidence>
<dbReference type="InterPro" id="IPR000253">
    <property type="entry name" value="FHA_dom"/>
</dbReference>
<evidence type="ECO:0000259" key="6">
    <source>
        <dbReference type="PROSITE" id="PS50054"/>
    </source>
</evidence>
<dbReference type="Pfam" id="PF00498">
    <property type="entry name" value="FHA"/>
    <property type="match status" value="1"/>
</dbReference>
<dbReference type="InterPro" id="IPR001763">
    <property type="entry name" value="Rhodanese-like_dom"/>
</dbReference>
<evidence type="ECO:0000259" key="7">
    <source>
        <dbReference type="PROSITE" id="PS50056"/>
    </source>
</evidence>
<evidence type="ECO:0000259" key="5">
    <source>
        <dbReference type="PROSITE" id="PS50006"/>
    </source>
</evidence>
<comment type="similarity">
    <text evidence="1">Belongs to the protein-tyrosine phosphatase family. Non-receptor class dual specificity subfamily.</text>
</comment>
<dbReference type="SUPFAM" id="SSF49879">
    <property type="entry name" value="SMAD/FHA domain"/>
    <property type="match status" value="1"/>
</dbReference>
<dbReference type="Gene3D" id="3.90.190.10">
    <property type="entry name" value="Protein tyrosine phosphatase superfamily"/>
    <property type="match status" value="1"/>
</dbReference>
<dbReference type="EMBL" id="JALJOU010000004">
    <property type="protein sequence ID" value="KAK9844062.1"/>
    <property type="molecule type" value="Genomic_DNA"/>
</dbReference>
<dbReference type="Pfam" id="PF00581">
    <property type="entry name" value="Rhodanese"/>
    <property type="match status" value="1"/>
</dbReference>
<dbReference type="PROSITE" id="PS50206">
    <property type="entry name" value="RHODANESE_3"/>
    <property type="match status" value="1"/>
</dbReference>
<dbReference type="PROSITE" id="PS50054">
    <property type="entry name" value="TYR_PHOSPHATASE_DUAL"/>
    <property type="match status" value="1"/>
</dbReference>
<dbReference type="GO" id="GO:0033550">
    <property type="term" value="F:MAP kinase tyrosine phosphatase activity"/>
    <property type="evidence" value="ECO:0007669"/>
    <property type="project" value="TreeGrafter"/>
</dbReference>
<keyword evidence="4" id="KW-0904">Protein phosphatase</keyword>
<dbReference type="GO" id="GO:0017017">
    <property type="term" value="F:MAP kinase tyrosine/serine/threonine phosphatase activity"/>
    <property type="evidence" value="ECO:0007669"/>
    <property type="project" value="TreeGrafter"/>
</dbReference>
<dbReference type="Proteomes" id="UP001445335">
    <property type="component" value="Unassembled WGS sequence"/>
</dbReference>
<dbReference type="PROSITE" id="PS50056">
    <property type="entry name" value="TYR_PHOSPHATASE_2"/>
    <property type="match status" value="1"/>
</dbReference>
<dbReference type="GO" id="GO:0008330">
    <property type="term" value="F:protein tyrosine/threonine phosphatase activity"/>
    <property type="evidence" value="ECO:0007669"/>
    <property type="project" value="TreeGrafter"/>
</dbReference>
<dbReference type="SUPFAM" id="SSF52799">
    <property type="entry name" value="(Phosphotyrosine protein) phosphatases II"/>
    <property type="match status" value="1"/>
</dbReference>
<evidence type="ECO:0000259" key="8">
    <source>
        <dbReference type="PROSITE" id="PS50206"/>
    </source>
</evidence>
<dbReference type="CDD" id="cd14498">
    <property type="entry name" value="DSP"/>
    <property type="match status" value="1"/>
</dbReference>
<dbReference type="InterPro" id="IPR000340">
    <property type="entry name" value="Dual-sp_phosphatase_cat-dom"/>
</dbReference>
<keyword evidence="3" id="KW-0378">Hydrolase</keyword>
<dbReference type="Pfam" id="PF00782">
    <property type="entry name" value="DSPc"/>
    <property type="match status" value="1"/>
</dbReference>
<proteinExistence type="inferred from homology"/>
<dbReference type="InterPro" id="IPR020422">
    <property type="entry name" value="TYR_PHOSPHATASE_DUAL_dom"/>
</dbReference>
<dbReference type="PANTHER" id="PTHR10159:SF519">
    <property type="entry name" value="DUAL SPECIFICITY PROTEIN PHOSPHATASE MPK3"/>
    <property type="match status" value="1"/>
</dbReference>
<dbReference type="Gene3D" id="3.40.250.10">
    <property type="entry name" value="Rhodanese-like domain"/>
    <property type="match status" value="1"/>
</dbReference>
<dbReference type="GO" id="GO:0043409">
    <property type="term" value="P:negative regulation of MAPK cascade"/>
    <property type="evidence" value="ECO:0007669"/>
    <property type="project" value="TreeGrafter"/>
</dbReference>
<dbReference type="EC" id="3.1.3.48" evidence="2"/>
<dbReference type="PROSITE" id="PS00383">
    <property type="entry name" value="TYR_PHOSPHATASE_1"/>
    <property type="match status" value="1"/>
</dbReference>
<evidence type="ECO:0000256" key="4">
    <source>
        <dbReference type="ARBA" id="ARBA00022912"/>
    </source>
</evidence>
<dbReference type="Gene3D" id="2.60.200.20">
    <property type="match status" value="1"/>
</dbReference>
<gene>
    <name evidence="9" type="ORF">WJX81_003252</name>
</gene>
<organism evidence="9 10">
    <name type="scientific">Elliptochloris bilobata</name>
    <dbReference type="NCBI Taxonomy" id="381761"/>
    <lineage>
        <taxon>Eukaryota</taxon>
        <taxon>Viridiplantae</taxon>
        <taxon>Chlorophyta</taxon>
        <taxon>core chlorophytes</taxon>
        <taxon>Trebouxiophyceae</taxon>
        <taxon>Trebouxiophyceae incertae sedis</taxon>
        <taxon>Elliptochloris clade</taxon>
        <taxon>Elliptochloris</taxon>
    </lineage>
</organism>
<feature type="domain" description="Tyrosine specific protein phosphatases" evidence="7">
    <location>
        <begin position="197"/>
        <end position="255"/>
    </location>
</feature>
<dbReference type="GO" id="GO:0005737">
    <property type="term" value="C:cytoplasm"/>
    <property type="evidence" value="ECO:0007669"/>
    <property type="project" value="TreeGrafter"/>
</dbReference>
<comment type="caution">
    <text evidence="9">The sequence shown here is derived from an EMBL/GenBank/DDBJ whole genome shotgun (WGS) entry which is preliminary data.</text>
</comment>
<dbReference type="InterPro" id="IPR036873">
    <property type="entry name" value="Rhodanese-like_dom_sf"/>
</dbReference>
<keyword evidence="10" id="KW-1185">Reference proteome</keyword>
<evidence type="ECO:0000256" key="3">
    <source>
        <dbReference type="ARBA" id="ARBA00022801"/>
    </source>
</evidence>
<dbReference type="InterPro" id="IPR016130">
    <property type="entry name" value="Tyr_Pase_AS"/>
</dbReference>
<accession>A0AAW1SDL8</accession>
<feature type="domain" description="Rhodanese" evidence="8">
    <location>
        <begin position="20"/>
        <end position="123"/>
    </location>
</feature>
<sequence>MDVKIITPDGFFRVYTACAGDPKTLILDVRGNKDYARKHVMQAYNIRLAASGQALLDYSKNTYDLAWSKDCWWDKRIIVYGAAGLKKDHPVVQFLARDNHAKTLAIYREGFEAFEKQYPFLCSASTRNNATKWFPGEIVPGVLYLGDWADAEAHERLDELNIKRVLTIHNNPENLRLPARFQRLSFELADVDTQDVSPFFAPSYDFIEAGRAAREAVLVHCGAGVSRSAALVIAYLMRRFTWPAERARAHARARRSLVNPNQGFWRQLCAFEAELGITQRSDPTATTDFHGLDLPPVVLAPGAAGERVAVSFVPAPLAPGVVLEVAREGKLVGRLELGLVEAKDKVVIGRAPMCDVVLEHLSVSRQHAELTTDLAGNLFLTDLGAAHRTNVDGVWIRPNIPRQLAVGATVRFGASTREYKVLQVPRSAKVQGKKLSAG</sequence>
<dbReference type="InterPro" id="IPR008984">
    <property type="entry name" value="SMAD_FHA_dom_sf"/>
</dbReference>
<dbReference type="InterPro" id="IPR029021">
    <property type="entry name" value="Prot-tyrosine_phosphatase-like"/>
</dbReference>